<dbReference type="EMBL" id="VAHF01000001">
    <property type="protein sequence ID" value="TXG73471.1"/>
    <property type="molecule type" value="Genomic_DNA"/>
</dbReference>
<evidence type="ECO:0000313" key="1">
    <source>
        <dbReference type="EMBL" id="TXG73471.1"/>
    </source>
</evidence>
<comment type="caution">
    <text evidence="1">The sequence shown here is derived from an EMBL/GenBank/DDBJ whole genome shotgun (WGS) entry which is preliminary data.</text>
</comment>
<dbReference type="PANTHER" id="PTHR33710:SF71">
    <property type="entry name" value="ENDONUCLEASE_EXONUCLEASE_PHOSPHATASE DOMAIN-CONTAINING PROTEIN"/>
    <property type="match status" value="1"/>
</dbReference>
<accession>A0A5C7IVZ7</accession>
<dbReference type="PANTHER" id="PTHR33710">
    <property type="entry name" value="BNAC02G09200D PROTEIN"/>
    <property type="match status" value="1"/>
</dbReference>
<organism evidence="1 2">
    <name type="scientific">Acer yangbiense</name>
    <dbReference type="NCBI Taxonomy" id="1000413"/>
    <lineage>
        <taxon>Eukaryota</taxon>
        <taxon>Viridiplantae</taxon>
        <taxon>Streptophyta</taxon>
        <taxon>Embryophyta</taxon>
        <taxon>Tracheophyta</taxon>
        <taxon>Spermatophyta</taxon>
        <taxon>Magnoliopsida</taxon>
        <taxon>eudicotyledons</taxon>
        <taxon>Gunneridae</taxon>
        <taxon>Pentapetalae</taxon>
        <taxon>rosids</taxon>
        <taxon>malvids</taxon>
        <taxon>Sapindales</taxon>
        <taxon>Sapindaceae</taxon>
        <taxon>Hippocastanoideae</taxon>
        <taxon>Acereae</taxon>
        <taxon>Acer</taxon>
    </lineage>
</organism>
<dbReference type="Proteomes" id="UP000323000">
    <property type="component" value="Chromosome 1"/>
</dbReference>
<evidence type="ECO:0000313" key="2">
    <source>
        <dbReference type="Proteomes" id="UP000323000"/>
    </source>
</evidence>
<gene>
    <name evidence="1" type="ORF">EZV62_002050</name>
</gene>
<name>A0A5C7IVZ7_9ROSI</name>
<keyword evidence="2" id="KW-1185">Reference proteome</keyword>
<proteinExistence type="predicted"/>
<reference evidence="2" key="1">
    <citation type="journal article" date="2019" name="Gigascience">
        <title>De novo genome assembly of the endangered Acer yangbiense, a plant species with extremely small populations endemic to Yunnan Province, China.</title>
        <authorList>
            <person name="Yang J."/>
            <person name="Wariss H.M."/>
            <person name="Tao L."/>
            <person name="Zhang R."/>
            <person name="Yun Q."/>
            <person name="Hollingsworth P."/>
            <person name="Dao Z."/>
            <person name="Luo G."/>
            <person name="Guo H."/>
            <person name="Ma Y."/>
            <person name="Sun W."/>
        </authorList>
    </citation>
    <scope>NUCLEOTIDE SEQUENCE [LARGE SCALE GENOMIC DNA]</scope>
    <source>
        <strain evidence="2">cv. Malutang</strain>
    </source>
</reference>
<dbReference type="AlphaFoldDB" id="A0A5C7IVZ7"/>
<dbReference type="OrthoDB" id="1935929at2759"/>
<protein>
    <submittedName>
        <fullName evidence="1">Uncharacterized protein</fullName>
    </submittedName>
</protein>
<sequence>MVAPQFETLKLVSEVGSIQPEKMLIDVPEIGPASNPKEVDPQVVIEPTRLLKDLNSHQNKDAAQTLMDIRPNSKEGTSQVVNQVQPQSQDVNVTPKKKVGVSYSYGKIVWIFLFSDSLKGTLTLGFVWRMGFCGISQFKEAVDDCDLMDLGFSGPRFTWNNMRDGKDNIQEWLDRLLARLRPPLEPACPKLREWTST</sequence>